<dbReference type="Gene3D" id="1.20.120.220">
    <property type="entry name" value="ATP synthase, F0 complex, subunit A"/>
    <property type="match status" value="1"/>
</dbReference>
<gene>
    <name evidence="15" type="primary">ATP6</name>
</gene>
<evidence type="ECO:0000256" key="12">
    <source>
        <dbReference type="ARBA" id="ARBA00023310"/>
    </source>
</evidence>
<reference evidence="15" key="1">
    <citation type="submission" date="2020-10" db="EMBL/GenBank/DDBJ databases">
        <title>The Complete Mitochondrial Genome of Downesia tarsata (Coleoptera: Chrysomelidae: Cassidinae).</title>
        <authorList>
            <person name="Dai X."/>
            <person name="Zhang S."/>
        </authorList>
    </citation>
    <scope>NUCLEOTIDE SEQUENCE</scope>
</reference>
<keyword evidence="15" id="KW-0496">Mitochondrion</keyword>
<dbReference type="PRINTS" id="PR00123">
    <property type="entry name" value="ATPASEA"/>
</dbReference>
<sequence>MMTSLFSSFDPSTYILSFNWLSLTLFILIMPYFFWMVPSRNMMLWISIMKIMHKEMKILLPETSKGSTILFTSIFAFILINNFLGLFPYIFTATSHMNITLSMALPLWLSFMIFGWIKKTNYMFAHLTPQGTPPALMFFMVCIETISNLIRPGALAVRLSANMIAGHLLLTLLGQMGPMMNLISVWLVLFSQIILLILEMAVSVIQAYVFTVLASLYSKEVN</sequence>
<evidence type="ECO:0000256" key="13">
    <source>
        <dbReference type="RuleBase" id="RU004450"/>
    </source>
</evidence>
<dbReference type="Pfam" id="PF00119">
    <property type="entry name" value="ATP-synt_A"/>
    <property type="match status" value="1"/>
</dbReference>
<keyword evidence="7 14" id="KW-0812">Transmembrane</keyword>
<proteinExistence type="inferred from homology"/>
<geneLocation type="mitochondrion" evidence="15"/>
<feature type="transmembrane region" description="Helical" evidence="14">
    <location>
        <begin position="97"/>
        <end position="117"/>
    </location>
</feature>
<evidence type="ECO:0000313" key="15">
    <source>
        <dbReference type="EMBL" id="QPM99429.1"/>
    </source>
</evidence>
<evidence type="ECO:0000256" key="7">
    <source>
        <dbReference type="ARBA" id="ARBA00022692"/>
    </source>
</evidence>
<keyword evidence="6" id="KW-0138">CF(0)</keyword>
<evidence type="ECO:0000256" key="1">
    <source>
        <dbReference type="ARBA" id="ARBA00002070"/>
    </source>
</evidence>
<keyword evidence="10" id="KW-0406">Ion transport</keyword>
<feature type="transmembrane region" description="Helical" evidence="14">
    <location>
        <begin position="69"/>
        <end position="91"/>
    </location>
</feature>
<dbReference type="NCBIfam" id="TIGR01131">
    <property type="entry name" value="ATP_synt_6_or_A"/>
    <property type="match status" value="1"/>
</dbReference>
<dbReference type="RefSeq" id="YP_010117201.1">
    <property type="nucleotide sequence ID" value="NC_056105.1"/>
</dbReference>
<dbReference type="EMBL" id="MW176089">
    <property type="protein sequence ID" value="QPM99429.1"/>
    <property type="molecule type" value="Genomic_DNA"/>
</dbReference>
<dbReference type="InterPro" id="IPR045083">
    <property type="entry name" value="ATP_synth_F0_asu_bact/mt"/>
</dbReference>
<feature type="transmembrane region" description="Helical" evidence="14">
    <location>
        <begin position="168"/>
        <end position="187"/>
    </location>
</feature>
<dbReference type="SUPFAM" id="SSF81336">
    <property type="entry name" value="F1F0 ATP synthase subunit A"/>
    <property type="match status" value="1"/>
</dbReference>
<dbReference type="InterPro" id="IPR000568">
    <property type="entry name" value="ATP_synth_F0_asu"/>
</dbReference>
<evidence type="ECO:0000256" key="10">
    <source>
        <dbReference type="ARBA" id="ARBA00023065"/>
    </source>
</evidence>
<name>A0A7T1FV33_9CUCU</name>
<comment type="function">
    <text evidence="1">Mitochondrial membrane ATP synthase (F(1)F(0) ATP synthase or Complex V) produces ATP from ADP in the presence of a proton gradient across the membrane which is generated by electron transport complexes of the respiratory chain. F-type ATPases consist of two structural domains, F(1) - containing the extramembraneous catalytic core and F(0) - containing the membrane proton channel, linked together by a central stalk and a peripheral stalk. During catalysis, ATP synthesis in the catalytic domain of F(1) is coupled via a rotary mechanism of the central stalk subunits to proton translocation. Key component of the proton channel; it may play a direct role in the translocation of protons across the membrane.</text>
</comment>
<feature type="transmembrane region" description="Helical" evidence="14">
    <location>
        <begin position="193"/>
        <end position="217"/>
    </location>
</feature>
<dbReference type="InterPro" id="IPR035908">
    <property type="entry name" value="F0_ATP_A_sf"/>
</dbReference>
<dbReference type="PANTHER" id="PTHR11410:SF0">
    <property type="entry name" value="ATP SYNTHASE SUBUNIT A"/>
    <property type="match status" value="1"/>
</dbReference>
<evidence type="ECO:0000256" key="9">
    <source>
        <dbReference type="ARBA" id="ARBA00022989"/>
    </source>
</evidence>
<evidence type="ECO:0000256" key="14">
    <source>
        <dbReference type="SAM" id="Phobius"/>
    </source>
</evidence>
<dbReference type="CDD" id="cd00310">
    <property type="entry name" value="ATP-synt_Fo_a_6"/>
    <property type="match status" value="1"/>
</dbReference>
<dbReference type="GO" id="GO:0045259">
    <property type="term" value="C:proton-transporting ATP synthase complex"/>
    <property type="evidence" value="ECO:0007669"/>
    <property type="project" value="UniProtKB-KW"/>
</dbReference>
<comment type="subunit">
    <text evidence="4">F-type ATPases have 2 components, CF(1) - the catalytic core - and CF(0) - the membrane proton channel. CF(1) has five subunits: alpha(3), beta(3), gamma(1), delta(1), epsilon(1). CF(0) has three main subunits: a, b and c.</text>
</comment>
<keyword evidence="11 14" id="KW-0472">Membrane</keyword>
<keyword evidence="5" id="KW-0813">Transport</keyword>
<keyword evidence="9 14" id="KW-1133">Transmembrane helix</keyword>
<evidence type="ECO:0000256" key="4">
    <source>
        <dbReference type="ARBA" id="ARBA00011648"/>
    </source>
</evidence>
<evidence type="ECO:0000256" key="8">
    <source>
        <dbReference type="ARBA" id="ARBA00022781"/>
    </source>
</evidence>
<evidence type="ECO:0000256" key="11">
    <source>
        <dbReference type="ARBA" id="ARBA00023136"/>
    </source>
</evidence>
<evidence type="ECO:0000256" key="5">
    <source>
        <dbReference type="ARBA" id="ARBA00022448"/>
    </source>
</evidence>
<dbReference type="AlphaFoldDB" id="A0A7T1FV33"/>
<dbReference type="GO" id="GO:0046933">
    <property type="term" value="F:proton-transporting ATP synthase activity, rotational mechanism"/>
    <property type="evidence" value="ECO:0007669"/>
    <property type="project" value="TreeGrafter"/>
</dbReference>
<comment type="similarity">
    <text evidence="3">Belongs to the ATPase A chain family.</text>
</comment>
<dbReference type="InterPro" id="IPR023011">
    <property type="entry name" value="ATP_synth_F0_asu_AS"/>
</dbReference>
<protein>
    <recommendedName>
        <fullName evidence="13">ATP synthase subunit a</fullName>
    </recommendedName>
</protein>
<dbReference type="PROSITE" id="PS00449">
    <property type="entry name" value="ATPASE_A"/>
    <property type="match status" value="1"/>
</dbReference>
<keyword evidence="12" id="KW-0066">ATP synthesis</keyword>
<accession>A0A7T1FV33</accession>
<dbReference type="GO" id="GO:0005743">
    <property type="term" value="C:mitochondrial inner membrane"/>
    <property type="evidence" value="ECO:0007669"/>
    <property type="project" value="UniProtKB-SubCell"/>
</dbReference>
<evidence type="ECO:0000256" key="6">
    <source>
        <dbReference type="ARBA" id="ARBA00022547"/>
    </source>
</evidence>
<dbReference type="PANTHER" id="PTHR11410">
    <property type="entry name" value="ATP SYNTHASE SUBUNIT A"/>
    <property type="match status" value="1"/>
</dbReference>
<keyword evidence="8" id="KW-0375">Hydrogen ion transport</keyword>
<evidence type="ECO:0000256" key="3">
    <source>
        <dbReference type="ARBA" id="ARBA00006810"/>
    </source>
</evidence>
<evidence type="ECO:0000256" key="2">
    <source>
        <dbReference type="ARBA" id="ARBA00004141"/>
    </source>
</evidence>
<organism evidence="15">
    <name type="scientific">Downesia tarsata</name>
    <dbReference type="NCBI Taxonomy" id="2790390"/>
    <lineage>
        <taxon>Eukaryota</taxon>
        <taxon>Metazoa</taxon>
        <taxon>Ecdysozoa</taxon>
        <taxon>Arthropoda</taxon>
        <taxon>Hexapoda</taxon>
        <taxon>Insecta</taxon>
        <taxon>Pterygota</taxon>
        <taxon>Neoptera</taxon>
        <taxon>Endopterygota</taxon>
        <taxon>Coleoptera</taxon>
        <taxon>Polyphaga</taxon>
        <taxon>Cucujiformia</taxon>
        <taxon>Chrysomeloidea</taxon>
        <taxon>Chrysomelidae</taxon>
        <taxon>Cassidinae</taxon>
        <taxon>Downesia</taxon>
    </lineage>
</organism>
<feature type="transmembrane region" description="Helical" evidence="14">
    <location>
        <begin position="20"/>
        <end position="48"/>
    </location>
</feature>
<comment type="subcellular location">
    <subcellularLocation>
        <location evidence="2">Membrane</location>
        <topology evidence="2">Multi-pass membrane protein</topology>
    </subcellularLocation>
    <subcellularLocation>
        <location evidence="13">Mitochondrion inner membrane</location>
        <topology evidence="13">Multi-pass membrane protein</topology>
    </subcellularLocation>
</comment>
<dbReference type="CTD" id="4508"/>
<dbReference type="GeneID" id="65316814"/>